<dbReference type="EMBL" id="JBANDL010000002">
    <property type="protein sequence ID" value="MEI2453552.1"/>
    <property type="molecule type" value="Genomic_DNA"/>
</dbReference>
<feature type="region of interest" description="Disordered" evidence="1">
    <location>
        <begin position="287"/>
        <end position="327"/>
    </location>
</feature>
<dbReference type="Proteomes" id="UP001387215">
    <property type="component" value="Unassembled WGS sequence"/>
</dbReference>
<accession>A0ABU8CXP4</accession>
<feature type="compositionally biased region" description="Low complexity" evidence="1">
    <location>
        <begin position="298"/>
        <end position="317"/>
    </location>
</feature>
<dbReference type="SUPFAM" id="SSF53474">
    <property type="entry name" value="alpha/beta-Hydrolases"/>
    <property type="match status" value="1"/>
</dbReference>
<dbReference type="Pfam" id="PF26363">
    <property type="entry name" value="Phospholipase-like"/>
    <property type="match status" value="1"/>
</dbReference>
<feature type="compositionally biased region" description="Low complexity" evidence="1">
    <location>
        <begin position="420"/>
        <end position="429"/>
    </location>
</feature>
<reference evidence="3 4" key="1">
    <citation type="submission" date="2024-02" db="EMBL/GenBank/DDBJ databases">
        <title>Lysobacter Genome Sequencing and Mining.</title>
        <authorList>
            <person name="Bierman J."/>
            <person name="Walker M.C."/>
        </authorList>
    </citation>
    <scope>NUCLEOTIDE SEQUENCE [LARGE SCALE GENOMIC DNA]</scope>
    <source>
        <strain evidence="3 4">PB6250</strain>
    </source>
</reference>
<feature type="region of interest" description="Disordered" evidence="1">
    <location>
        <begin position="391"/>
        <end position="442"/>
    </location>
</feature>
<dbReference type="Pfam" id="PF20410">
    <property type="entry name" value="X-Tfes_XVIPCD"/>
    <property type="match status" value="1"/>
</dbReference>
<protein>
    <submittedName>
        <fullName evidence="3">XVIPCD domain-containing protein</fullName>
    </submittedName>
</protein>
<gene>
    <name evidence="3" type="ORF">V2J18_02550</name>
</gene>
<keyword evidence="4" id="KW-1185">Reference proteome</keyword>
<dbReference type="Gene3D" id="3.40.50.1820">
    <property type="entry name" value="alpha/beta hydrolase"/>
    <property type="match status" value="1"/>
</dbReference>
<feature type="domain" description="X-Tfes XVIPCD" evidence="2">
    <location>
        <begin position="325"/>
        <end position="423"/>
    </location>
</feature>
<sequence length="442" mass="47366">MSLPSRHYAILSEHVYRPAAAYGHDALRIDGVTYAVVQRVDRPSGYQGAIYRRADTGEYVVAHRGSEFLREPDKDGAGADLAMIGQRINPQSEDAIALTRQALMLARASEPPAPVSVAGHSLGGCLAQIAAHRFGLRGETFNAYGAASLAYGIAEGGNQVLNHVMAGDVVSAGGKHFGRVRMYAQAQEVWRLHEIGRYEDHGGALDLRYPLPAAAALLDSHRMHHFLDGGADGRSRSVLDDPQARYRAQAHQPMFERYRHDIWLLRESVSLTAAALRGAGGIAGELGRLAPAPPPRSPFADPAPHAAPARQAPAAEAPSHDPRRRSHPDHALYRSIRDGVSQLPAHTGAAADDDAFERTAASLYALAKREGLQRIDRVLSARDGGDALFLVEGDPRDPAHRRGQLSAAQAARTPLDESFAAAATAAQTAPDRDSPRALGRTA</sequence>
<evidence type="ECO:0000313" key="3">
    <source>
        <dbReference type="EMBL" id="MEI2453552.1"/>
    </source>
</evidence>
<evidence type="ECO:0000256" key="1">
    <source>
        <dbReference type="SAM" id="MobiDB-lite"/>
    </source>
</evidence>
<evidence type="ECO:0000259" key="2">
    <source>
        <dbReference type="Pfam" id="PF20410"/>
    </source>
</evidence>
<evidence type="ECO:0000313" key="4">
    <source>
        <dbReference type="Proteomes" id="UP001387215"/>
    </source>
</evidence>
<organism evidence="3 4">
    <name type="scientific">Lysobacter firmicutimachus</name>
    <dbReference type="NCBI Taxonomy" id="1792846"/>
    <lineage>
        <taxon>Bacteria</taxon>
        <taxon>Pseudomonadati</taxon>
        <taxon>Pseudomonadota</taxon>
        <taxon>Gammaproteobacteria</taxon>
        <taxon>Lysobacterales</taxon>
        <taxon>Lysobacteraceae</taxon>
        <taxon>Lysobacter</taxon>
    </lineage>
</organism>
<dbReference type="InterPro" id="IPR029058">
    <property type="entry name" value="AB_hydrolase_fold"/>
</dbReference>
<comment type="caution">
    <text evidence="3">The sequence shown here is derived from an EMBL/GenBank/DDBJ whole genome shotgun (WGS) entry which is preliminary data.</text>
</comment>
<name>A0ABU8CXP4_9GAMM</name>
<proteinExistence type="predicted"/>
<dbReference type="InterPro" id="IPR046519">
    <property type="entry name" value="X-Tfes_XVIPCD"/>
</dbReference>
<dbReference type="RefSeq" id="WP_064746308.1">
    <property type="nucleotide sequence ID" value="NZ_JBANDL010000002.1"/>
</dbReference>